<proteinExistence type="predicted"/>
<evidence type="ECO:0000313" key="1">
    <source>
        <dbReference type="EMBL" id="MBB4844753.1"/>
    </source>
</evidence>
<protein>
    <recommendedName>
        <fullName evidence="3">DUF3047 family protein</fullName>
    </recommendedName>
</protein>
<reference evidence="1 2" key="1">
    <citation type="submission" date="2020-08" db="EMBL/GenBank/DDBJ databases">
        <title>Functional genomics of gut bacteria from endangered species of beetles.</title>
        <authorList>
            <person name="Carlos-Shanley C."/>
        </authorList>
    </citation>
    <scope>NUCLEOTIDE SEQUENCE [LARGE SCALE GENOMIC DNA]</scope>
    <source>
        <strain evidence="1 2">S00239</strain>
    </source>
</reference>
<comment type="caution">
    <text evidence="1">The sequence shown here is derived from an EMBL/GenBank/DDBJ whole genome shotgun (WGS) entry which is preliminary data.</text>
</comment>
<dbReference type="InterPro" id="IPR021409">
    <property type="entry name" value="DUF3047"/>
</dbReference>
<name>A0A840LDL6_9BURK</name>
<dbReference type="Pfam" id="PF11249">
    <property type="entry name" value="DUF3047"/>
    <property type="match status" value="1"/>
</dbReference>
<evidence type="ECO:0008006" key="3">
    <source>
        <dbReference type="Google" id="ProtNLM"/>
    </source>
</evidence>
<dbReference type="Proteomes" id="UP000562027">
    <property type="component" value="Unassembled WGS sequence"/>
</dbReference>
<sequence length="210" mass="23052">MRELPGKQSTRYEVQQRAGRACVLAQANESASLWRRGMNLPAEQVASLQFDWWIGAFSKAASVVEADTDDAPARLLIGFDGDASKLSMRNRLQFDLVRTLTGESPPYALLMYVWDANAPVDTLVTSTRSDRIRKIVLGSGPRDPAHQGWASFKRDLLADFTRAFGETPGPVISMALMTDGDNTRSRSDACYGDILLLDAQGQVLPGSLKM</sequence>
<gene>
    <name evidence="1" type="ORF">HNP55_003297</name>
</gene>
<dbReference type="RefSeq" id="WP_184301608.1">
    <property type="nucleotide sequence ID" value="NZ_JACHLP010000006.1"/>
</dbReference>
<keyword evidence="2" id="KW-1185">Reference proteome</keyword>
<dbReference type="AlphaFoldDB" id="A0A840LDL6"/>
<dbReference type="EMBL" id="JACHLP010000006">
    <property type="protein sequence ID" value="MBB4844753.1"/>
    <property type="molecule type" value="Genomic_DNA"/>
</dbReference>
<accession>A0A840LDL6</accession>
<organism evidence="1 2">
    <name type="scientific">Roseateles oligotrophus</name>
    <dbReference type="NCBI Taxonomy" id="1769250"/>
    <lineage>
        <taxon>Bacteria</taxon>
        <taxon>Pseudomonadati</taxon>
        <taxon>Pseudomonadota</taxon>
        <taxon>Betaproteobacteria</taxon>
        <taxon>Burkholderiales</taxon>
        <taxon>Sphaerotilaceae</taxon>
        <taxon>Roseateles</taxon>
    </lineage>
</organism>
<evidence type="ECO:0000313" key="2">
    <source>
        <dbReference type="Proteomes" id="UP000562027"/>
    </source>
</evidence>